<feature type="domain" description="Reverse transcriptase Ty1/copia-type" evidence="1">
    <location>
        <begin position="2"/>
        <end position="56"/>
    </location>
</feature>
<evidence type="ECO:0000313" key="3">
    <source>
        <dbReference type="Proteomes" id="UP001188597"/>
    </source>
</evidence>
<name>A0AA89BBR0_9ASTE</name>
<protein>
    <recommendedName>
        <fullName evidence="1">Reverse transcriptase Ty1/copia-type domain-containing protein</fullName>
    </recommendedName>
</protein>
<sequence>MSDINGLKEQLKRKFKMKHLGAAKRILGMEIQRDRPIGIFYLSQKKNIVRVLQRFGDYLDGTGTDEDHGDVVTVDDC</sequence>
<dbReference type="Pfam" id="PF07727">
    <property type="entry name" value="RVT_2"/>
    <property type="match status" value="1"/>
</dbReference>
<proteinExistence type="predicted"/>
<dbReference type="EMBL" id="JAVXUP010000482">
    <property type="protein sequence ID" value="KAK3026866.1"/>
    <property type="molecule type" value="Genomic_DNA"/>
</dbReference>
<organism evidence="2 3">
    <name type="scientific">Escallonia herrerae</name>
    <dbReference type="NCBI Taxonomy" id="1293975"/>
    <lineage>
        <taxon>Eukaryota</taxon>
        <taxon>Viridiplantae</taxon>
        <taxon>Streptophyta</taxon>
        <taxon>Embryophyta</taxon>
        <taxon>Tracheophyta</taxon>
        <taxon>Spermatophyta</taxon>
        <taxon>Magnoliopsida</taxon>
        <taxon>eudicotyledons</taxon>
        <taxon>Gunneridae</taxon>
        <taxon>Pentapetalae</taxon>
        <taxon>asterids</taxon>
        <taxon>campanulids</taxon>
        <taxon>Escalloniales</taxon>
        <taxon>Escalloniaceae</taxon>
        <taxon>Escallonia</taxon>
    </lineage>
</organism>
<keyword evidence="3" id="KW-1185">Reference proteome</keyword>
<accession>A0AA89BBR0</accession>
<evidence type="ECO:0000259" key="1">
    <source>
        <dbReference type="Pfam" id="PF07727"/>
    </source>
</evidence>
<dbReference type="InterPro" id="IPR013103">
    <property type="entry name" value="RVT_2"/>
</dbReference>
<evidence type="ECO:0000313" key="2">
    <source>
        <dbReference type="EMBL" id="KAK3026866.1"/>
    </source>
</evidence>
<comment type="caution">
    <text evidence="2">The sequence shown here is derived from an EMBL/GenBank/DDBJ whole genome shotgun (WGS) entry which is preliminary data.</text>
</comment>
<gene>
    <name evidence="2" type="ORF">RJ639_041993</name>
</gene>
<reference evidence="2" key="1">
    <citation type="submission" date="2022-12" db="EMBL/GenBank/DDBJ databases">
        <title>Draft genome assemblies for two species of Escallonia (Escalloniales).</title>
        <authorList>
            <person name="Chanderbali A."/>
            <person name="Dervinis C."/>
            <person name="Anghel I."/>
            <person name="Soltis D."/>
            <person name="Soltis P."/>
            <person name="Zapata F."/>
        </authorList>
    </citation>
    <scope>NUCLEOTIDE SEQUENCE</scope>
    <source>
        <strain evidence="2">UCBG64.0493</strain>
        <tissue evidence="2">Leaf</tissue>
    </source>
</reference>
<dbReference type="Proteomes" id="UP001188597">
    <property type="component" value="Unassembled WGS sequence"/>
</dbReference>
<dbReference type="AlphaFoldDB" id="A0AA89BBR0"/>